<accession>A0A517W0T4</accession>
<keyword evidence="5" id="KW-0418">Kinase</keyword>
<dbReference type="GO" id="GO:0003723">
    <property type="term" value="F:RNA binding"/>
    <property type="evidence" value="ECO:0007669"/>
    <property type="project" value="InterPro"/>
</dbReference>
<dbReference type="GO" id="GO:0006109">
    <property type="term" value="P:regulation of carbohydrate metabolic process"/>
    <property type="evidence" value="ECO:0007669"/>
    <property type="project" value="InterPro"/>
</dbReference>
<evidence type="ECO:0000256" key="1">
    <source>
        <dbReference type="ARBA" id="ARBA00022553"/>
    </source>
</evidence>
<evidence type="ECO:0000256" key="3">
    <source>
        <dbReference type="PROSITE-ProRule" id="PRU00169"/>
    </source>
</evidence>
<dbReference type="EC" id="2.7.13.3" evidence="5"/>
<evidence type="ECO:0000313" key="6">
    <source>
        <dbReference type="Proteomes" id="UP000318704"/>
    </source>
</evidence>
<reference evidence="5 6" key="1">
    <citation type="submission" date="2019-03" db="EMBL/GenBank/DDBJ databases">
        <title>Deep-cultivation of Planctomycetes and their phenomic and genomic characterization uncovers novel biology.</title>
        <authorList>
            <person name="Wiegand S."/>
            <person name="Jogler M."/>
            <person name="Boedeker C."/>
            <person name="Pinto D."/>
            <person name="Vollmers J."/>
            <person name="Rivas-Marin E."/>
            <person name="Kohn T."/>
            <person name="Peeters S.H."/>
            <person name="Heuer A."/>
            <person name="Rast P."/>
            <person name="Oberbeckmann S."/>
            <person name="Bunk B."/>
            <person name="Jeske O."/>
            <person name="Meyerdierks A."/>
            <person name="Storesund J.E."/>
            <person name="Kallscheuer N."/>
            <person name="Luecker S."/>
            <person name="Lage O.M."/>
            <person name="Pohl T."/>
            <person name="Merkel B.J."/>
            <person name="Hornburger P."/>
            <person name="Mueller R.-W."/>
            <person name="Bruemmer F."/>
            <person name="Labrenz M."/>
            <person name="Spormann A.M."/>
            <person name="Op den Camp H."/>
            <person name="Overmann J."/>
            <person name="Amann R."/>
            <person name="Jetten M.S.M."/>
            <person name="Mascher T."/>
            <person name="Medema M.H."/>
            <person name="Devos D.P."/>
            <person name="Kaster A.-K."/>
            <person name="Ovreas L."/>
            <person name="Rohde M."/>
            <person name="Galperin M.Y."/>
            <person name="Jogler C."/>
        </authorList>
    </citation>
    <scope>NUCLEOTIDE SEQUENCE [LARGE SCALE GENOMIC DNA]</scope>
    <source>
        <strain evidence="5 6">V144</strain>
    </source>
</reference>
<name>A0A517W0T4_9PLAN</name>
<dbReference type="SMART" id="SM00448">
    <property type="entry name" value="REC"/>
    <property type="match status" value="1"/>
</dbReference>
<dbReference type="GO" id="GO:0004673">
    <property type="term" value="F:protein histidine kinase activity"/>
    <property type="evidence" value="ECO:0007669"/>
    <property type="project" value="UniProtKB-EC"/>
</dbReference>
<evidence type="ECO:0000313" key="5">
    <source>
        <dbReference type="EMBL" id="QDT98856.1"/>
    </source>
</evidence>
<dbReference type="CDD" id="cd17546">
    <property type="entry name" value="REC_hyHK_CKI1_RcsC-like"/>
    <property type="match status" value="1"/>
</dbReference>
<keyword evidence="2" id="KW-0902">Two-component regulatory system</keyword>
<evidence type="ECO:0000259" key="4">
    <source>
        <dbReference type="PROSITE" id="PS50110"/>
    </source>
</evidence>
<proteinExistence type="predicted"/>
<evidence type="ECO:0000256" key="2">
    <source>
        <dbReference type="ARBA" id="ARBA00023012"/>
    </source>
</evidence>
<sequence length="251" mass="28253">MLILSRKQDQNVSFPDLGITVKILGVRGSTVRVGFDAPVEFKIVRGELPEAISHDSKEHQIVQVPPELRHKLRNQLNSLSIATHLYKEQVAAGFHKEAEKVFKRQVELLENILEQNQISSEDAKHLEKKPNSILLVEDQENEREMLAGLLEMHGYQVATSKDGVDAIDHLENNPLPSIILFDMRMPRCDGPTAIRHIRKNEAYNQVKIFAISGTAPEDCFAQSENEGVNAWFMKPLNPGKLIDAMAVSCRT</sequence>
<dbReference type="SUPFAM" id="SSF117130">
    <property type="entry name" value="CsrA-like"/>
    <property type="match status" value="1"/>
</dbReference>
<dbReference type="GO" id="GO:0006402">
    <property type="term" value="P:mRNA catabolic process"/>
    <property type="evidence" value="ECO:0007669"/>
    <property type="project" value="InterPro"/>
</dbReference>
<dbReference type="PROSITE" id="PS50110">
    <property type="entry name" value="RESPONSE_REGULATORY"/>
    <property type="match status" value="1"/>
</dbReference>
<dbReference type="SUPFAM" id="SSF52172">
    <property type="entry name" value="CheY-like"/>
    <property type="match status" value="1"/>
</dbReference>
<dbReference type="Pfam" id="PF00072">
    <property type="entry name" value="Response_reg"/>
    <property type="match status" value="1"/>
</dbReference>
<dbReference type="KEGG" id="gaw:V144x_43650"/>
<dbReference type="GO" id="GO:0000160">
    <property type="term" value="P:phosphorelay signal transduction system"/>
    <property type="evidence" value="ECO:0007669"/>
    <property type="project" value="UniProtKB-KW"/>
</dbReference>
<dbReference type="Gene3D" id="2.60.40.4380">
    <property type="entry name" value="Translational regulator CsrA"/>
    <property type="match status" value="1"/>
</dbReference>
<dbReference type="Pfam" id="PF02599">
    <property type="entry name" value="CsrA"/>
    <property type="match status" value="1"/>
</dbReference>
<organism evidence="5 6">
    <name type="scientific">Gimesia aquarii</name>
    <dbReference type="NCBI Taxonomy" id="2527964"/>
    <lineage>
        <taxon>Bacteria</taxon>
        <taxon>Pseudomonadati</taxon>
        <taxon>Planctomycetota</taxon>
        <taxon>Planctomycetia</taxon>
        <taxon>Planctomycetales</taxon>
        <taxon>Planctomycetaceae</taxon>
        <taxon>Gimesia</taxon>
    </lineage>
</organism>
<dbReference type="AlphaFoldDB" id="A0A517W0T4"/>
<feature type="modified residue" description="4-aspartylphosphate" evidence="3">
    <location>
        <position position="182"/>
    </location>
</feature>
<dbReference type="InterPro" id="IPR050595">
    <property type="entry name" value="Bact_response_regulator"/>
</dbReference>
<dbReference type="PANTHER" id="PTHR44591">
    <property type="entry name" value="STRESS RESPONSE REGULATOR PROTEIN 1"/>
    <property type="match status" value="1"/>
</dbReference>
<dbReference type="RefSeq" id="WP_197998560.1">
    <property type="nucleotide sequence ID" value="NZ_CP037920.1"/>
</dbReference>
<keyword evidence="5" id="KW-0808">Transferase</keyword>
<dbReference type="InterPro" id="IPR036107">
    <property type="entry name" value="CsrA_sf"/>
</dbReference>
<dbReference type="InterPro" id="IPR011006">
    <property type="entry name" value="CheY-like_superfamily"/>
</dbReference>
<protein>
    <submittedName>
        <fullName evidence="5">CAI-1 autoinducer sensor kinase/phosphatase CqsS</fullName>
        <ecNumber evidence="5">2.7.13.3</ecNumber>
    </submittedName>
</protein>
<keyword evidence="1 3" id="KW-0597">Phosphoprotein</keyword>
<dbReference type="Proteomes" id="UP000318704">
    <property type="component" value="Chromosome"/>
</dbReference>
<dbReference type="PANTHER" id="PTHR44591:SF14">
    <property type="entry name" value="PROTEIN PILG"/>
    <property type="match status" value="1"/>
</dbReference>
<dbReference type="InterPro" id="IPR003751">
    <property type="entry name" value="CsrA"/>
</dbReference>
<gene>
    <name evidence="5" type="primary">cqsS</name>
    <name evidence="5" type="ORF">V144x_43650</name>
</gene>
<dbReference type="InterPro" id="IPR001789">
    <property type="entry name" value="Sig_transdc_resp-reg_receiver"/>
</dbReference>
<dbReference type="EMBL" id="CP037920">
    <property type="protein sequence ID" value="QDT98856.1"/>
    <property type="molecule type" value="Genomic_DNA"/>
</dbReference>
<feature type="domain" description="Response regulatory" evidence="4">
    <location>
        <begin position="132"/>
        <end position="249"/>
    </location>
</feature>
<dbReference type="Gene3D" id="3.40.50.2300">
    <property type="match status" value="1"/>
</dbReference>